<evidence type="ECO:0000313" key="2">
    <source>
        <dbReference type="EMBL" id="GBN41497.1"/>
    </source>
</evidence>
<accession>A0A4Y2NU50</accession>
<name>A0A4Y2NU50_ARAVE</name>
<keyword evidence="3" id="KW-1185">Reference proteome</keyword>
<evidence type="ECO:0000256" key="1">
    <source>
        <dbReference type="SAM" id="MobiDB-lite"/>
    </source>
</evidence>
<dbReference type="EMBL" id="BGPR01009667">
    <property type="protein sequence ID" value="GBN41497.1"/>
    <property type="molecule type" value="Genomic_DNA"/>
</dbReference>
<dbReference type="OrthoDB" id="10030726at2759"/>
<protein>
    <submittedName>
        <fullName evidence="2">Uncharacterized protein</fullName>
    </submittedName>
</protein>
<comment type="caution">
    <text evidence="2">The sequence shown here is derived from an EMBL/GenBank/DDBJ whole genome shotgun (WGS) entry which is preliminary data.</text>
</comment>
<sequence length="176" mass="19672">MWGLQCPTNCCSGQIIHVFPTHCTAVTRLWYLDFITWVLWQLDYSNPQKGKSGTVIPTPAGIDPQIPSDPTPEQEPAGQIAHWIQRLQEYDFEIQHHKGTSHGNANALSRSCKHCTNAEKKLGMEIDISVKVLTTTTVDPWSSCEIQKAQLEQGGHSTGKPGKNREIYSKPGIFLF</sequence>
<dbReference type="Proteomes" id="UP000499080">
    <property type="component" value="Unassembled WGS sequence"/>
</dbReference>
<gene>
    <name evidence="2" type="ORF">AVEN_142973_1</name>
</gene>
<proteinExistence type="predicted"/>
<dbReference type="AlphaFoldDB" id="A0A4Y2NU50"/>
<evidence type="ECO:0000313" key="3">
    <source>
        <dbReference type="Proteomes" id="UP000499080"/>
    </source>
</evidence>
<reference evidence="2 3" key="1">
    <citation type="journal article" date="2019" name="Sci. Rep.">
        <title>Orb-weaving spider Araneus ventricosus genome elucidates the spidroin gene catalogue.</title>
        <authorList>
            <person name="Kono N."/>
            <person name="Nakamura H."/>
            <person name="Ohtoshi R."/>
            <person name="Moran D.A.P."/>
            <person name="Shinohara A."/>
            <person name="Yoshida Y."/>
            <person name="Fujiwara M."/>
            <person name="Mori M."/>
            <person name="Tomita M."/>
            <person name="Arakawa K."/>
        </authorList>
    </citation>
    <scope>NUCLEOTIDE SEQUENCE [LARGE SCALE GENOMIC DNA]</scope>
</reference>
<organism evidence="2 3">
    <name type="scientific">Araneus ventricosus</name>
    <name type="common">Orbweaver spider</name>
    <name type="synonym">Epeira ventricosa</name>
    <dbReference type="NCBI Taxonomy" id="182803"/>
    <lineage>
        <taxon>Eukaryota</taxon>
        <taxon>Metazoa</taxon>
        <taxon>Ecdysozoa</taxon>
        <taxon>Arthropoda</taxon>
        <taxon>Chelicerata</taxon>
        <taxon>Arachnida</taxon>
        <taxon>Araneae</taxon>
        <taxon>Araneomorphae</taxon>
        <taxon>Entelegynae</taxon>
        <taxon>Araneoidea</taxon>
        <taxon>Araneidae</taxon>
        <taxon>Araneus</taxon>
    </lineage>
</organism>
<feature type="region of interest" description="Disordered" evidence="1">
    <location>
        <begin position="59"/>
        <end position="78"/>
    </location>
</feature>